<reference evidence="3" key="1">
    <citation type="journal article" date="2016" name="Nature">
        <title>Genome evolution in the allotetraploid frog Xenopus laevis.</title>
        <authorList>
            <person name="Session A.M."/>
            <person name="Uno Y."/>
            <person name="Kwon T."/>
            <person name="Chapman J.A."/>
            <person name="Toyoda A."/>
            <person name="Takahashi S."/>
            <person name="Fukui A."/>
            <person name="Hikosaka A."/>
            <person name="Suzuki A."/>
            <person name="Kondo M."/>
            <person name="van Heeringen S.J."/>
            <person name="Quigley I."/>
            <person name="Heinz S."/>
            <person name="Ogino H."/>
            <person name="Ochi H."/>
            <person name="Hellsten U."/>
            <person name="Lyons J.B."/>
            <person name="Simakov O."/>
            <person name="Putnam N."/>
            <person name="Stites J."/>
            <person name="Kuroki Y."/>
            <person name="Tanaka T."/>
            <person name="Michiue T."/>
            <person name="Watanabe M."/>
            <person name="Bogdanovic O."/>
            <person name="Lister R."/>
            <person name="Georgiou G."/>
            <person name="Paranjpe S.S."/>
            <person name="van Kruijsbergen I."/>
            <person name="Shu S."/>
            <person name="Carlson J."/>
            <person name="Kinoshita T."/>
            <person name="Ohta Y."/>
            <person name="Mawaribuchi S."/>
            <person name="Jenkins J."/>
            <person name="Grimwood J."/>
            <person name="Schmutz J."/>
            <person name="Mitros T."/>
            <person name="Mozaffari S.V."/>
            <person name="Suzuki Y."/>
            <person name="Haramoto Y."/>
            <person name="Yamamoto T.S."/>
            <person name="Takagi C."/>
            <person name="Heald R."/>
            <person name="Miller K."/>
            <person name="Haudenschild C."/>
            <person name="Kitzman J."/>
            <person name="Nakayama T."/>
            <person name="Izutsu Y."/>
            <person name="Robert J."/>
            <person name="Fortriede J."/>
            <person name="Burns K."/>
            <person name="Lotay V."/>
            <person name="Karimi K."/>
            <person name="Yasuoka Y."/>
            <person name="Dichmann D.S."/>
            <person name="Flajnik M.F."/>
            <person name="Houston D.W."/>
            <person name="Shendure J."/>
            <person name="DuPasquier L."/>
            <person name="Vize P.D."/>
            <person name="Zorn A.M."/>
            <person name="Ito M."/>
            <person name="Marcotte E.M."/>
            <person name="Wallingford J.B."/>
            <person name="Ito Y."/>
            <person name="Asashima M."/>
            <person name="Ueno N."/>
            <person name="Matsuda Y."/>
            <person name="Veenstra G.J."/>
            <person name="Fujiyama A."/>
            <person name="Harland R.M."/>
            <person name="Taira M."/>
            <person name="Rokhsar D.S."/>
        </authorList>
    </citation>
    <scope>NUCLEOTIDE SEQUENCE [LARGE SCALE GENOMIC DNA]</scope>
    <source>
        <strain evidence="3">J</strain>
    </source>
</reference>
<name>A0A974BTR3_XENLA</name>
<dbReference type="Proteomes" id="UP000694892">
    <property type="component" value="Chromosome 9_10S"/>
</dbReference>
<sequence length="70" mass="7918">MSGVEIHSHHSLHPPLNHPNTSVRCRAHSHQTSYFYICPLINWAPKGLPEHLTSRPTLKIVANGIEVIYI</sequence>
<gene>
    <name evidence="2" type="ORF">XELAEV_18046856mg</name>
</gene>
<evidence type="ECO:0000256" key="1">
    <source>
        <dbReference type="SAM" id="MobiDB-lite"/>
    </source>
</evidence>
<dbReference type="EMBL" id="CM004483">
    <property type="protein sequence ID" value="OCT60834.1"/>
    <property type="molecule type" value="Genomic_DNA"/>
</dbReference>
<evidence type="ECO:0000313" key="2">
    <source>
        <dbReference type="EMBL" id="OCT60834.1"/>
    </source>
</evidence>
<evidence type="ECO:0000313" key="3">
    <source>
        <dbReference type="Proteomes" id="UP000694892"/>
    </source>
</evidence>
<protein>
    <submittedName>
        <fullName evidence="2">Uncharacterized protein</fullName>
    </submittedName>
</protein>
<proteinExistence type="predicted"/>
<feature type="region of interest" description="Disordered" evidence="1">
    <location>
        <begin position="1"/>
        <end position="23"/>
    </location>
</feature>
<dbReference type="AlphaFoldDB" id="A0A974BTR3"/>
<organism evidence="2 3">
    <name type="scientific">Xenopus laevis</name>
    <name type="common">African clawed frog</name>
    <dbReference type="NCBI Taxonomy" id="8355"/>
    <lineage>
        <taxon>Eukaryota</taxon>
        <taxon>Metazoa</taxon>
        <taxon>Chordata</taxon>
        <taxon>Craniata</taxon>
        <taxon>Vertebrata</taxon>
        <taxon>Euteleostomi</taxon>
        <taxon>Amphibia</taxon>
        <taxon>Batrachia</taxon>
        <taxon>Anura</taxon>
        <taxon>Pipoidea</taxon>
        <taxon>Pipidae</taxon>
        <taxon>Xenopodinae</taxon>
        <taxon>Xenopus</taxon>
        <taxon>Xenopus</taxon>
    </lineage>
</organism>
<accession>A0A974BTR3</accession>